<keyword evidence="3" id="KW-1185">Reference proteome</keyword>
<dbReference type="EMBL" id="CP037452">
    <property type="protein sequence ID" value="QDV53888.1"/>
    <property type="molecule type" value="Genomic_DNA"/>
</dbReference>
<evidence type="ECO:0000256" key="1">
    <source>
        <dbReference type="SAM" id="Phobius"/>
    </source>
</evidence>
<keyword evidence="1" id="KW-0472">Membrane</keyword>
<dbReference type="KEGG" id="gfm:Enr17x_59710"/>
<keyword evidence="1" id="KW-0812">Transmembrane</keyword>
<feature type="transmembrane region" description="Helical" evidence="1">
    <location>
        <begin position="6"/>
        <end position="30"/>
    </location>
</feature>
<sequence length="83" mass="9454" precursor="true">MVTHIAQLIVILSLIVCICKLGCILLDGLCEKLKRMNSERFINKVRDISGHELIDFTRYSDKQVNEMAESLSDEIRGNAKCEQ</sequence>
<organism evidence="2 3">
    <name type="scientific">Gimesia fumaroli</name>
    <dbReference type="NCBI Taxonomy" id="2527976"/>
    <lineage>
        <taxon>Bacteria</taxon>
        <taxon>Pseudomonadati</taxon>
        <taxon>Planctomycetota</taxon>
        <taxon>Planctomycetia</taxon>
        <taxon>Planctomycetales</taxon>
        <taxon>Planctomycetaceae</taxon>
        <taxon>Gimesia</taxon>
    </lineage>
</organism>
<protein>
    <submittedName>
        <fullName evidence="2">Uncharacterized protein</fullName>
    </submittedName>
</protein>
<name>A0A518ILB4_9PLAN</name>
<accession>A0A518ILB4</accession>
<gene>
    <name evidence="2" type="ORF">Enr17x_59710</name>
</gene>
<keyword evidence="1" id="KW-1133">Transmembrane helix</keyword>
<proteinExistence type="predicted"/>
<dbReference type="Proteomes" id="UP000318313">
    <property type="component" value="Chromosome"/>
</dbReference>
<evidence type="ECO:0000313" key="2">
    <source>
        <dbReference type="EMBL" id="QDV53888.1"/>
    </source>
</evidence>
<evidence type="ECO:0000313" key="3">
    <source>
        <dbReference type="Proteomes" id="UP000318313"/>
    </source>
</evidence>
<dbReference type="AlphaFoldDB" id="A0A518ILB4"/>
<reference evidence="2 3" key="1">
    <citation type="submission" date="2019-03" db="EMBL/GenBank/DDBJ databases">
        <title>Deep-cultivation of Planctomycetes and their phenomic and genomic characterization uncovers novel biology.</title>
        <authorList>
            <person name="Wiegand S."/>
            <person name="Jogler M."/>
            <person name="Boedeker C."/>
            <person name="Pinto D."/>
            <person name="Vollmers J."/>
            <person name="Rivas-Marin E."/>
            <person name="Kohn T."/>
            <person name="Peeters S.H."/>
            <person name="Heuer A."/>
            <person name="Rast P."/>
            <person name="Oberbeckmann S."/>
            <person name="Bunk B."/>
            <person name="Jeske O."/>
            <person name="Meyerdierks A."/>
            <person name="Storesund J.E."/>
            <person name="Kallscheuer N."/>
            <person name="Luecker S."/>
            <person name="Lage O.M."/>
            <person name="Pohl T."/>
            <person name="Merkel B.J."/>
            <person name="Hornburger P."/>
            <person name="Mueller R.-W."/>
            <person name="Bruemmer F."/>
            <person name="Labrenz M."/>
            <person name="Spormann A.M."/>
            <person name="Op den Camp H."/>
            <person name="Overmann J."/>
            <person name="Amann R."/>
            <person name="Jetten M.S.M."/>
            <person name="Mascher T."/>
            <person name="Medema M.H."/>
            <person name="Devos D.P."/>
            <person name="Kaster A.-K."/>
            <person name="Ovreas L."/>
            <person name="Rohde M."/>
            <person name="Galperin M.Y."/>
            <person name="Jogler C."/>
        </authorList>
    </citation>
    <scope>NUCLEOTIDE SEQUENCE [LARGE SCALE GENOMIC DNA]</scope>
    <source>
        <strain evidence="2 3">Enr17</strain>
    </source>
</reference>